<dbReference type="EMBL" id="JACHWZ010000032">
    <property type="protein sequence ID" value="MBB3063485.1"/>
    <property type="molecule type" value="Genomic_DNA"/>
</dbReference>
<name>A0A7W4WFV4_9GAMM</name>
<dbReference type="RefSeq" id="WP_183463708.1">
    <property type="nucleotide sequence ID" value="NZ_JACHWZ010000032.1"/>
</dbReference>
<dbReference type="NCBIfam" id="TIGR03170">
    <property type="entry name" value="flgA_cterm"/>
    <property type="match status" value="1"/>
</dbReference>
<feature type="domain" description="Flagella basal body P-ring formation protein FlgA SAF" evidence="2">
    <location>
        <begin position="196"/>
        <end position="313"/>
    </location>
</feature>
<dbReference type="InterPro" id="IPR039246">
    <property type="entry name" value="Flagellar_FlgA"/>
</dbReference>
<keyword evidence="3" id="KW-0282">Flagellum</keyword>
<evidence type="ECO:0000313" key="4">
    <source>
        <dbReference type="Proteomes" id="UP000535937"/>
    </source>
</evidence>
<comment type="caution">
    <text evidence="3">The sequence shown here is derived from an EMBL/GenBank/DDBJ whole genome shotgun (WGS) entry which is preliminary data.</text>
</comment>
<keyword evidence="1" id="KW-0732">Signal</keyword>
<organism evidence="3 4">
    <name type="scientific">Microbulbifer rhizosphaerae</name>
    <dbReference type="NCBI Taxonomy" id="1562603"/>
    <lineage>
        <taxon>Bacteria</taxon>
        <taxon>Pseudomonadati</taxon>
        <taxon>Pseudomonadota</taxon>
        <taxon>Gammaproteobacteria</taxon>
        <taxon>Cellvibrionales</taxon>
        <taxon>Microbulbiferaceae</taxon>
        <taxon>Microbulbifer</taxon>
    </lineage>
</organism>
<keyword evidence="3" id="KW-0966">Cell projection</keyword>
<keyword evidence="3" id="KW-0969">Cilium</keyword>
<protein>
    <submittedName>
        <fullName evidence="3">Flagella basal body P-ring formation protein FlgA</fullName>
    </submittedName>
</protein>
<evidence type="ECO:0000259" key="2">
    <source>
        <dbReference type="Pfam" id="PF13144"/>
    </source>
</evidence>
<dbReference type="GO" id="GO:0044780">
    <property type="term" value="P:bacterial-type flagellum assembly"/>
    <property type="evidence" value="ECO:0007669"/>
    <property type="project" value="InterPro"/>
</dbReference>
<gene>
    <name evidence="3" type="ORF">FHS09_004343</name>
</gene>
<dbReference type="Gene3D" id="2.30.30.760">
    <property type="match status" value="1"/>
</dbReference>
<sequence length="317" mass="35264">MVRRRLLPIAFLAFSLLAEASLSDAGVLKLYPIIGQDEKGIPLSGLGVSKPTINGDRHIQVPDSLKVNANVTGYWLHRRDIEKLLKNQYPEIQLQMLGPNQIKVECKNFTIPEDYIASRIVSFFKELDSLGSMVTAEIIGEIPQQQLCTDNYNLTMQRMGKGRMRSRESISVTLLSDSDKIRSFPVWLKVKAYKKAWIAEKNYNSGSRVELLSVRQEYIDSAKLNSEVVEELPKGKRLAIAVAANEILTTSHIEDIPLVEQGEPIKILSAVKNIRIVAIGRAKSDGDLGDTVFVQLKGQKNVLKGKVIAKQLVVISG</sequence>
<dbReference type="PANTHER" id="PTHR36307:SF1">
    <property type="entry name" value="FLAGELLA BASAL BODY P-RING FORMATION PROTEIN FLGA"/>
    <property type="match status" value="1"/>
</dbReference>
<evidence type="ECO:0000256" key="1">
    <source>
        <dbReference type="SAM" id="SignalP"/>
    </source>
</evidence>
<keyword evidence="4" id="KW-1185">Reference proteome</keyword>
<feature type="chain" id="PRO_5031401735" evidence="1">
    <location>
        <begin position="21"/>
        <end position="317"/>
    </location>
</feature>
<reference evidence="3 4" key="1">
    <citation type="submission" date="2020-08" db="EMBL/GenBank/DDBJ databases">
        <title>Genomic Encyclopedia of Type Strains, Phase III (KMG-III): the genomes of soil and plant-associated and newly described type strains.</title>
        <authorList>
            <person name="Whitman W."/>
        </authorList>
    </citation>
    <scope>NUCLEOTIDE SEQUENCE [LARGE SCALE GENOMIC DNA]</scope>
    <source>
        <strain evidence="3 4">CECT 8799</strain>
    </source>
</reference>
<evidence type="ECO:0000313" key="3">
    <source>
        <dbReference type="EMBL" id="MBB3063485.1"/>
    </source>
</evidence>
<dbReference type="Pfam" id="PF13144">
    <property type="entry name" value="ChapFlgA"/>
    <property type="match status" value="1"/>
</dbReference>
<dbReference type="Proteomes" id="UP000535937">
    <property type="component" value="Unassembled WGS sequence"/>
</dbReference>
<proteinExistence type="predicted"/>
<dbReference type="InterPro" id="IPR017585">
    <property type="entry name" value="SAF_FlgA"/>
</dbReference>
<dbReference type="PANTHER" id="PTHR36307">
    <property type="entry name" value="FLAGELLA BASAL BODY P-RING FORMATION PROTEIN FLGA"/>
    <property type="match status" value="1"/>
</dbReference>
<accession>A0A7W4WFV4</accession>
<dbReference type="AlphaFoldDB" id="A0A7W4WFV4"/>
<feature type="signal peptide" evidence="1">
    <location>
        <begin position="1"/>
        <end position="20"/>
    </location>
</feature>